<gene>
    <name evidence="1" type="ORF">A3Q29_21625</name>
</gene>
<organism evidence="1 2">
    <name type="scientific">Providencia stuartii</name>
    <dbReference type="NCBI Taxonomy" id="588"/>
    <lineage>
        <taxon>Bacteria</taxon>
        <taxon>Pseudomonadati</taxon>
        <taxon>Pseudomonadota</taxon>
        <taxon>Gammaproteobacteria</taxon>
        <taxon>Enterobacterales</taxon>
        <taxon>Morganellaceae</taxon>
        <taxon>Providencia</taxon>
    </lineage>
</organism>
<sequence>MTAAIALLSDKQLSMTYSQVLSKTLNGLTAEPGLIGHVREAIDHAIKTHQLIPLDEKKGCSPPPFI</sequence>
<dbReference type="AlphaFoldDB" id="A0A1S1HR66"/>
<reference evidence="1 2" key="1">
    <citation type="submission" date="2016-03" db="EMBL/GenBank/DDBJ databases">
        <title>Genome sequence of Providencia stuartii strain, isolated from the salivary glands of larval Lucilia sericata.</title>
        <authorList>
            <person name="Yuan Y."/>
            <person name="Zhang Y."/>
            <person name="Fu S."/>
            <person name="Crippen T.L."/>
            <person name="Visi D."/>
            <person name="Benbow M.E."/>
            <person name="Allen M."/>
            <person name="Tomberlin J.K."/>
            <person name="Sze S.-H."/>
            <person name="Tarone A.M."/>
        </authorList>
    </citation>
    <scope>NUCLEOTIDE SEQUENCE [LARGE SCALE GENOMIC DNA]</scope>
    <source>
        <strain evidence="1 2">Crippen</strain>
    </source>
</reference>
<comment type="caution">
    <text evidence="1">The sequence shown here is derived from an EMBL/GenBank/DDBJ whole genome shotgun (WGS) entry which is preliminary data.</text>
</comment>
<evidence type="ECO:0000313" key="2">
    <source>
        <dbReference type="Proteomes" id="UP000179588"/>
    </source>
</evidence>
<name>A0A1S1HR66_PROST</name>
<dbReference type="Proteomes" id="UP000179588">
    <property type="component" value="Unassembled WGS sequence"/>
</dbReference>
<accession>A0A1S1HR66</accession>
<proteinExistence type="predicted"/>
<protein>
    <submittedName>
        <fullName evidence="1">Uncharacterized protein</fullName>
    </submittedName>
</protein>
<dbReference type="EMBL" id="LVIE01000204">
    <property type="protein sequence ID" value="OHT22870.1"/>
    <property type="molecule type" value="Genomic_DNA"/>
</dbReference>
<evidence type="ECO:0000313" key="1">
    <source>
        <dbReference type="EMBL" id="OHT22870.1"/>
    </source>
</evidence>
<keyword evidence="2" id="KW-1185">Reference proteome</keyword>